<organism evidence="2 3">
    <name type="scientific">Eremothecium cymbalariae (strain CBS 270.75 / DBVPG 7215 / KCTC 17166 / NRRL Y-17582)</name>
    <name type="common">Yeast</name>
    <dbReference type="NCBI Taxonomy" id="931890"/>
    <lineage>
        <taxon>Eukaryota</taxon>
        <taxon>Fungi</taxon>
        <taxon>Dikarya</taxon>
        <taxon>Ascomycota</taxon>
        <taxon>Saccharomycotina</taxon>
        <taxon>Saccharomycetes</taxon>
        <taxon>Saccharomycetales</taxon>
        <taxon>Saccharomycetaceae</taxon>
        <taxon>Eremothecium</taxon>
    </lineage>
</organism>
<gene>
    <name evidence="2" type="ordered locus">Ecym_2740</name>
</gene>
<dbReference type="GeneID" id="11472012"/>
<evidence type="ECO:0000313" key="3">
    <source>
        <dbReference type="Proteomes" id="UP000006790"/>
    </source>
</evidence>
<feature type="region of interest" description="Disordered" evidence="1">
    <location>
        <begin position="104"/>
        <end position="129"/>
    </location>
</feature>
<reference evidence="3" key="1">
    <citation type="journal article" date="2012" name="G3 (Bethesda)">
        <title>Pichia sorbitophila, an interspecies yeast hybrid reveals early steps of genome resolution following polyploidization.</title>
        <authorList>
            <person name="Leh Louis V."/>
            <person name="Despons L."/>
            <person name="Friedrich A."/>
            <person name="Martin T."/>
            <person name="Durrens P."/>
            <person name="Casaregola S."/>
            <person name="Neuveglise C."/>
            <person name="Fairhead C."/>
            <person name="Marck C."/>
            <person name="Cruz J.A."/>
            <person name="Straub M.L."/>
            <person name="Kugler V."/>
            <person name="Sacerdot C."/>
            <person name="Uzunov Z."/>
            <person name="Thierry A."/>
            <person name="Weiss S."/>
            <person name="Bleykasten C."/>
            <person name="De Montigny J."/>
            <person name="Jacques N."/>
            <person name="Jung P."/>
            <person name="Lemaire M."/>
            <person name="Mallet S."/>
            <person name="Morel G."/>
            <person name="Richard G.F."/>
            <person name="Sarkar A."/>
            <person name="Savel G."/>
            <person name="Schacherer J."/>
            <person name="Seret M.L."/>
            <person name="Talla E."/>
            <person name="Samson G."/>
            <person name="Jubin C."/>
            <person name="Poulain J."/>
            <person name="Vacherie B."/>
            <person name="Barbe V."/>
            <person name="Pelletier E."/>
            <person name="Sherman D.J."/>
            <person name="Westhof E."/>
            <person name="Weissenbach J."/>
            <person name="Baret P.V."/>
            <person name="Wincker P."/>
            <person name="Gaillardin C."/>
            <person name="Dujon B."/>
            <person name="Souciet J.L."/>
        </authorList>
    </citation>
    <scope>NUCLEOTIDE SEQUENCE [LARGE SCALE GENOMIC DNA]</scope>
    <source>
        <strain evidence="3">CBS 270.75 / DBVPG 7215 / KCTC 17166 / NRRL Y-17582</strain>
    </source>
</reference>
<accession>G8JPH3</accession>
<dbReference type="Proteomes" id="UP000006790">
    <property type="component" value="Chromosome 2"/>
</dbReference>
<evidence type="ECO:0000256" key="1">
    <source>
        <dbReference type="SAM" id="MobiDB-lite"/>
    </source>
</evidence>
<sequence length="178" mass="18972">MPSAASGQPDAAQMLQRIAYSYVLGDPPPTTLQRLSIGRVIFPGASGHTPHPLLVLAVLLLHSPTSPLAPDALRLGNTGSTSHGTLTIHPHTNPALRLRTFPGRSLKRPVDGKRSVPSHGSMDVTAKTESSSSRCGVAFVISVPKAHNLRRLQLSEPVGGRERTISVSERLEETVSAW</sequence>
<name>G8JPH3_ERECY</name>
<dbReference type="HOGENOM" id="CLU_1510600_0_0_1"/>
<proteinExistence type="predicted"/>
<protein>
    <submittedName>
        <fullName evidence="2">Uncharacterized protein</fullName>
    </submittedName>
</protein>
<dbReference type="InParanoid" id="G8JPH3"/>
<dbReference type="AlphaFoldDB" id="G8JPH3"/>
<dbReference type="EMBL" id="CP002498">
    <property type="protein sequence ID" value="AET38440.1"/>
    <property type="molecule type" value="Genomic_DNA"/>
</dbReference>
<dbReference type="KEGG" id="erc:Ecym_2740"/>
<evidence type="ECO:0000313" key="2">
    <source>
        <dbReference type="EMBL" id="AET38440.1"/>
    </source>
</evidence>
<dbReference type="RefSeq" id="XP_003645257.1">
    <property type="nucleotide sequence ID" value="XM_003645209.1"/>
</dbReference>
<keyword evidence="3" id="KW-1185">Reference proteome</keyword>